<dbReference type="SUPFAM" id="SSF54427">
    <property type="entry name" value="NTF2-like"/>
    <property type="match status" value="1"/>
</dbReference>
<accession>A0A1E5PG82</accession>
<reference evidence="1 2" key="1">
    <citation type="submission" date="2016-08" db="EMBL/GenBank/DDBJ databases">
        <title>Complete genome sequence of Streptomyces agglomeratus strain 6-3-2, a novel anti-MRSA actinomycete isolated from Wuli of Tebit, China.</title>
        <authorList>
            <person name="Chen X."/>
        </authorList>
    </citation>
    <scope>NUCLEOTIDE SEQUENCE [LARGE SCALE GENOMIC DNA]</scope>
    <source>
        <strain evidence="1 2">6-3-2</strain>
    </source>
</reference>
<dbReference type="InterPro" id="IPR032710">
    <property type="entry name" value="NTF2-like_dom_sf"/>
</dbReference>
<keyword evidence="2" id="KW-1185">Reference proteome</keyword>
<sequence length="115" mass="12885">MNSRQARRLPPSSLVTDSGVDHVRLAYHYLDAGDLEGFSSLLHEDARLENPAPGCRHHIDRIVASGDCVVAIGRLTPQQVEFVDVFTLSDEGMLRSRRRYDAHPRLSAHRDRSAP</sequence>
<dbReference type="RefSeq" id="WP_069775040.1">
    <property type="nucleotide sequence ID" value="NZ_MEHI01000001.1"/>
</dbReference>
<organism evidence="1 2">
    <name type="scientific">Streptomyces agglomeratus</name>
    <dbReference type="NCBI Taxonomy" id="285458"/>
    <lineage>
        <taxon>Bacteria</taxon>
        <taxon>Bacillati</taxon>
        <taxon>Actinomycetota</taxon>
        <taxon>Actinomycetes</taxon>
        <taxon>Kitasatosporales</taxon>
        <taxon>Streptomycetaceae</taxon>
        <taxon>Streptomyces</taxon>
    </lineage>
</organism>
<dbReference type="Proteomes" id="UP000095759">
    <property type="component" value="Unassembled WGS sequence"/>
</dbReference>
<proteinExistence type="predicted"/>
<gene>
    <name evidence="1" type="ORF">AS594_32820</name>
</gene>
<dbReference type="EMBL" id="MEHJ01000001">
    <property type="protein sequence ID" value="OEJ28553.1"/>
    <property type="molecule type" value="Genomic_DNA"/>
</dbReference>
<evidence type="ECO:0000313" key="2">
    <source>
        <dbReference type="Proteomes" id="UP000095759"/>
    </source>
</evidence>
<dbReference type="STRING" id="285458.BGM19_03935"/>
<dbReference type="OrthoDB" id="3431611at2"/>
<comment type="caution">
    <text evidence="1">The sequence shown here is derived from an EMBL/GenBank/DDBJ whole genome shotgun (WGS) entry which is preliminary data.</text>
</comment>
<protein>
    <recommendedName>
        <fullName evidence="3">SnoaL-like domain-containing protein</fullName>
    </recommendedName>
</protein>
<evidence type="ECO:0000313" key="1">
    <source>
        <dbReference type="EMBL" id="OEJ28553.1"/>
    </source>
</evidence>
<dbReference type="AlphaFoldDB" id="A0A1E5PG82"/>
<evidence type="ECO:0008006" key="3">
    <source>
        <dbReference type="Google" id="ProtNLM"/>
    </source>
</evidence>
<name>A0A1E5PG82_9ACTN</name>